<feature type="region of interest" description="Disordered" evidence="1">
    <location>
        <begin position="55"/>
        <end position="74"/>
    </location>
</feature>
<accession>W6QGH0</accession>
<evidence type="ECO:0000256" key="1">
    <source>
        <dbReference type="SAM" id="MobiDB-lite"/>
    </source>
</evidence>
<gene>
    <name evidence="2" type="ORF">PROQFM164_S03g001803</name>
</gene>
<dbReference type="AlphaFoldDB" id="W6QGH0"/>
<organism evidence="2 3">
    <name type="scientific">Penicillium roqueforti (strain FM164)</name>
    <dbReference type="NCBI Taxonomy" id="1365484"/>
    <lineage>
        <taxon>Eukaryota</taxon>
        <taxon>Fungi</taxon>
        <taxon>Dikarya</taxon>
        <taxon>Ascomycota</taxon>
        <taxon>Pezizomycotina</taxon>
        <taxon>Eurotiomycetes</taxon>
        <taxon>Eurotiomycetidae</taxon>
        <taxon>Eurotiales</taxon>
        <taxon>Aspergillaceae</taxon>
        <taxon>Penicillium</taxon>
    </lineage>
</organism>
<dbReference type="OrthoDB" id="10497031at2759"/>
<evidence type="ECO:0000313" key="2">
    <source>
        <dbReference type="EMBL" id="CDM35076.1"/>
    </source>
</evidence>
<evidence type="ECO:0000313" key="3">
    <source>
        <dbReference type="Proteomes" id="UP000030686"/>
    </source>
</evidence>
<proteinExistence type="predicted"/>
<dbReference type="Proteomes" id="UP000030686">
    <property type="component" value="Unassembled WGS sequence"/>
</dbReference>
<dbReference type="EMBL" id="HG792017">
    <property type="protein sequence ID" value="CDM35076.1"/>
    <property type="molecule type" value="Genomic_DNA"/>
</dbReference>
<reference evidence="2" key="1">
    <citation type="journal article" date="2014" name="Nat. Commun.">
        <title>Multiple recent horizontal transfers of a large genomic region in cheese making fungi.</title>
        <authorList>
            <person name="Cheeseman K."/>
            <person name="Ropars J."/>
            <person name="Renault P."/>
            <person name="Dupont J."/>
            <person name="Gouzy J."/>
            <person name="Branca A."/>
            <person name="Abraham A.L."/>
            <person name="Ceppi M."/>
            <person name="Conseiller E."/>
            <person name="Debuchy R."/>
            <person name="Malagnac F."/>
            <person name="Goarin A."/>
            <person name="Silar P."/>
            <person name="Lacoste S."/>
            <person name="Sallet E."/>
            <person name="Bensimon A."/>
            <person name="Giraud T."/>
            <person name="Brygoo Y."/>
        </authorList>
    </citation>
    <scope>NUCLEOTIDE SEQUENCE [LARGE SCALE GENOMIC DNA]</scope>
    <source>
        <strain evidence="2">FM164</strain>
    </source>
</reference>
<protein>
    <submittedName>
        <fullName evidence="2">Genomic scaffold, ProqFM164S03</fullName>
    </submittedName>
</protein>
<name>W6QGH0_PENRF</name>
<sequence>MADASASKLYESSPPARTLVMLVMSPPIGLTVGPSNRFYSREYVTASGPNVLRRGSKIAQGPSRIGDRSADPGHGTGEVIRRVIRISALDVTLWNGCVR</sequence>
<keyword evidence="3" id="KW-1185">Reference proteome</keyword>